<feature type="transmembrane region" description="Helical" evidence="1">
    <location>
        <begin position="42"/>
        <end position="62"/>
    </location>
</feature>
<feature type="transmembrane region" description="Helical" evidence="1">
    <location>
        <begin position="154"/>
        <end position="180"/>
    </location>
</feature>
<dbReference type="PANTHER" id="PTHR34989">
    <property type="entry name" value="PROTEIN HDED"/>
    <property type="match status" value="1"/>
</dbReference>
<keyword evidence="1" id="KW-0812">Transmembrane</keyword>
<organism evidence="2 3">
    <name type="scientific">Microlunatus ginsengisoli</name>
    <dbReference type="NCBI Taxonomy" id="363863"/>
    <lineage>
        <taxon>Bacteria</taxon>
        <taxon>Bacillati</taxon>
        <taxon>Actinomycetota</taxon>
        <taxon>Actinomycetes</taxon>
        <taxon>Propionibacteriales</taxon>
        <taxon>Propionibacteriaceae</taxon>
        <taxon>Microlunatus</taxon>
    </lineage>
</organism>
<dbReference type="RefSeq" id="WP_344803545.1">
    <property type="nucleotide sequence ID" value="NZ_BAABAB010000010.1"/>
</dbReference>
<dbReference type="EMBL" id="BAABAB010000010">
    <property type="protein sequence ID" value="GAA3616239.1"/>
    <property type="molecule type" value="Genomic_DNA"/>
</dbReference>
<keyword evidence="1" id="KW-0472">Membrane</keyword>
<reference evidence="3" key="1">
    <citation type="journal article" date="2019" name="Int. J. Syst. Evol. Microbiol.">
        <title>The Global Catalogue of Microorganisms (GCM) 10K type strain sequencing project: providing services to taxonomists for standard genome sequencing and annotation.</title>
        <authorList>
            <consortium name="The Broad Institute Genomics Platform"/>
            <consortium name="The Broad Institute Genome Sequencing Center for Infectious Disease"/>
            <person name="Wu L."/>
            <person name="Ma J."/>
        </authorList>
    </citation>
    <scope>NUCLEOTIDE SEQUENCE [LARGE SCALE GENOMIC DNA]</scope>
    <source>
        <strain evidence="3">JCM 16929</strain>
    </source>
</reference>
<gene>
    <name evidence="2" type="ORF">GCM10022236_17990</name>
</gene>
<name>A0ABP6ZVF0_9ACTN</name>
<feature type="transmembrane region" description="Helical" evidence="1">
    <location>
        <begin position="130"/>
        <end position="148"/>
    </location>
</feature>
<accession>A0ABP6ZVF0</accession>
<dbReference type="InterPro" id="IPR052712">
    <property type="entry name" value="Acid_resist_chaperone_HdeD"/>
</dbReference>
<sequence length="187" mass="19499">MSTATSPIQQLTKTTSILTIASGAIALLFGILVIVFPKTSLLVIGVLFGLQLIITGIIRLIVGITDKSLEGWEKGLTITFGVLVAIAGIFCLKNPALSILTLLVVLAIGWFVDGVMNIVVGAQNPRGERLWKIVIGVVYLLGAIVLLVSPVTSVVVLALLGGWILVAFGVVTLIAGIMGLRAVGKMA</sequence>
<dbReference type="Pfam" id="PF03729">
    <property type="entry name" value="DUF308"/>
    <property type="match status" value="2"/>
</dbReference>
<feature type="transmembrane region" description="Helical" evidence="1">
    <location>
        <begin position="96"/>
        <end position="118"/>
    </location>
</feature>
<feature type="transmembrane region" description="Helical" evidence="1">
    <location>
        <begin position="16"/>
        <end position="36"/>
    </location>
</feature>
<evidence type="ECO:0000313" key="2">
    <source>
        <dbReference type="EMBL" id="GAA3616239.1"/>
    </source>
</evidence>
<feature type="transmembrane region" description="Helical" evidence="1">
    <location>
        <begin position="74"/>
        <end position="90"/>
    </location>
</feature>
<evidence type="ECO:0000313" key="3">
    <source>
        <dbReference type="Proteomes" id="UP001501490"/>
    </source>
</evidence>
<dbReference type="Proteomes" id="UP001501490">
    <property type="component" value="Unassembled WGS sequence"/>
</dbReference>
<protein>
    <recommendedName>
        <fullName evidence="4">HdeD family acid-resistance protein</fullName>
    </recommendedName>
</protein>
<dbReference type="InterPro" id="IPR005325">
    <property type="entry name" value="DUF308_memb"/>
</dbReference>
<evidence type="ECO:0008006" key="4">
    <source>
        <dbReference type="Google" id="ProtNLM"/>
    </source>
</evidence>
<keyword evidence="1" id="KW-1133">Transmembrane helix</keyword>
<evidence type="ECO:0000256" key="1">
    <source>
        <dbReference type="SAM" id="Phobius"/>
    </source>
</evidence>
<comment type="caution">
    <text evidence="2">The sequence shown here is derived from an EMBL/GenBank/DDBJ whole genome shotgun (WGS) entry which is preliminary data.</text>
</comment>
<dbReference type="PANTHER" id="PTHR34989:SF1">
    <property type="entry name" value="PROTEIN HDED"/>
    <property type="match status" value="1"/>
</dbReference>
<proteinExistence type="predicted"/>
<keyword evidence="3" id="KW-1185">Reference proteome</keyword>